<dbReference type="InterPro" id="IPR016181">
    <property type="entry name" value="Acyl_CoA_acyltransferase"/>
</dbReference>
<reference evidence="2" key="1">
    <citation type="submission" date="2024-03" db="EMBL/GenBank/DDBJ databases">
        <title>Eukaryotic viruses encode the ribosomal protein eL40.</title>
        <authorList>
            <person name="Thomy J."/>
            <person name="Schvarcz C.R."/>
            <person name="McBeain K.A."/>
            <person name="Edwards K.F."/>
            <person name="Steward G.F."/>
        </authorList>
    </citation>
    <scope>NUCLEOTIDE SEQUENCE</scope>
    <source>
        <strain evidence="2">FloV-SA2</strain>
    </source>
</reference>
<dbReference type="Gene3D" id="3.40.630.30">
    <property type="match status" value="1"/>
</dbReference>
<dbReference type="InterPro" id="IPR000182">
    <property type="entry name" value="GNAT_dom"/>
</dbReference>
<feature type="domain" description="N-acetyltransferase" evidence="1">
    <location>
        <begin position="4"/>
        <end position="143"/>
    </location>
</feature>
<accession>A0AB39J7L9</accession>
<dbReference type="Pfam" id="PF00583">
    <property type="entry name" value="Acetyltransf_1"/>
    <property type="match status" value="1"/>
</dbReference>
<evidence type="ECO:0000313" key="2">
    <source>
        <dbReference type="EMBL" id="XDO02309.1"/>
    </source>
</evidence>
<dbReference type="PROSITE" id="PS51186">
    <property type="entry name" value="GNAT"/>
    <property type="match status" value="1"/>
</dbReference>
<proteinExistence type="predicted"/>
<name>A0AB39J7L9_9VIRU</name>
<protein>
    <submittedName>
        <fullName evidence="2">Gnat Family N-Acetyltransferase</fullName>
    </submittedName>
</protein>
<dbReference type="EMBL" id="PP542043">
    <property type="protein sequence ID" value="XDO02309.1"/>
    <property type="molecule type" value="Genomic_DNA"/>
</dbReference>
<organism evidence="2">
    <name type="scientific">Florenciella sp. virus SA2</name>
    <dbReference type="NCBI Taxonomy" id="3240092"/>
    <lineage>
        <taxon>Viruses</taxon>
    </lineage>
</organism>
<dbReference type="SUPFAM" id="SSF55729">
    <property type="entry name" value="Acyl-CoA N-acyltransferases (Nat)"/>
    <property type="match status" value="1"/>
</dbReference>
<evidence type="ECO:0000259" key="1">
    <source>
        <dbReference type="PROSITE" id="PS51186"/>
    </source>
</evidence>
<gene>
    <name evidence="2" type="ORF">FloV-SA2_00491</name>
</gene>
<sequence length="146" mass="17452">MNIIHINNENIYILEKFIKNINNKFFTYFSKRDISCINNHKLTIILKNESDEIGYGHIDYENNIHWLGICILDKFCGNGYGKLIMNYLINYFNKNISVSNNESLYLCVHTNNIPALKLYEKYNFKIIDEIKEKNFYKMKYNLNLKS</sequence>
<dbReference type="GO" id="GO:0016747">
    <property type="term" value="F:acyltransferase activity, transferring groups other than amino-acyl groups"/>
    <property type="evidence" value="ECO:0007669"/>
    <property type="project" value="InterPro"/>
</dbReference>